<dbReference type="Gene3D" id="3.40.50.300">
    <property type="entry name" value="P-loop containing nucleotide triphosphate hydrolases"/>
    <property type="match status" value="2"/>
</dbReference>
<proteinExistence type="inferred from homology"/>
<dbReference type="InterPro" id="IPR003959">
    <property type="entry name" value="ATPase_AAA_core"/>
</dbReference>
<sequence>MSNVSYKILNEASDIYTQKCCIPSSILKKSNIKSLDVVCINISKCSCICRVFPLARIDPRSCISFDDTVSFTSTERRQFSNFERMSLVFPDDIIVVKPVIFKKLQVKVVLQDNIQKIQVHEEVVFKLLQNLILRKNATVKCKGQKLANLFHINCVIIYETFQDQAFGHLTETSDIEILEAGSQEHLNFLKESLNIKLGGMKDAYKSLNGYLLQKKIRSVIIFGPSGSGKSSLIKKFCSDNKCSLIMIDTRENYELTIDNCNKYLKQLTSSLKFINQFNVLFINHIDEIDTSNKKEKNFFNLLLLLKQLQQTSGVSIIATASQKDLLHPSLSVFFKKKLSLGIPTLNQRKEILKSVTKFHHSDEIDYEKIASLIPGFVVNDMAQLTHEAIKVNKKAKNGGGDAYNNFSLTTEDFEEALHSVSPSILKRSKWHLKVKPVYWKDIGGMQKIKERLQWGIELPLRQPEIFKNVDLDCPRGVLLFGPPGCCKTTLARGLATECNANFFAANPSQIYSSYVGDSEKNIAELFYQARLSSPSIIFLDELDSLVGCRDFATKQQGVAEKVLSTLLNEMDGLGIKTQYGEDINSEILKKDCPGGERDTVRKNDVIVIAATNRPDCIDAALLRPGRFDIIVYIPPPNSEERESILQILTNGMPLQGVDFKT</sequence>
<evidence type="ECO:0000313" key="3">
    <source>
        <dbReference type="EMBL" id="GIY79258.1"/>
    </source>
</evidence>
<dbReference type="GO" id="GO:0030970">
    <property type="term" value="P:retrograde protein transport, ER to cytosol"/>
    <property type="evidence" value="ECO:0007669"/>
    <property type="project" value="TreeGrafter"/>
</dbReference>
<feature type="domain" description="AAA+ ATPase" evidence="2">
    <location>
        <begin position="215"/>
        <end position="344"/>
    </location>
</feature>
<keyword evidence="1" id="KW-0067">ATP-binding</keyword>
<feature type="domain" description="AAA+ ATPase" evidence="2">
    <location>
        <begin position="473"/>
        <end position="637"/>
    </location>
</feature>
<comment type="caution">
    <text evidence="3">The sequence shown here is derived from an EMBL/GenBank/DDBJ whole genome shotgun (WGS) entry which is preliminary data.</text>
</comment>
<dbReference type="SUPFAM" id="SSF52540">
    <property type="entry name" value="P-loop containing nucleoside triphosphate hydrolases"/>
    <property type="match status" value="2"/>
</dbReference>
<gene>
    <name evidence="3" type="primary">SPATA5L1</name>
    <name evidence="3" type="ORF">CDAR_230401</name>
</gene>
<dbReference type="GO" id="GO:0034098">
    <property type="term" value="C:VCP-NPL4-UFD1 AAA ATPase complex"/>
    <property type="evidence" value="ECO:0007669"/>
    <property type="project" value="TreeGrafter"/>
</dbReference>
<dbReference type="GO" id="GO:0051228">
    <property type="term" value="P:mitotic spindle disassembly"/>
    <property type="evidence" value="ECO:0007669"/>
    <property type="project" value="TreeGrafter"/>
</dbReference>
<dbReference type="GO" id="GO:0005634">
    <property type="term" value="C:nucleus"/>
    <property type="evidence" value="ECO:0007669"/>
    <property type="project" value="TreeGrafter"/>
</dbReference>
<evidence type="ECO:0000256" key="1">
    <source>
        <dbReference type="RuleBase" id="RU003651"/>
    </source>
</evidence>
<dbReference type="AlphaFoldDB" id="A0AAV4WAI9"/>
<dbReference type="GO" id="GO:0097352">
    <property type="term" value="P:autophagosome maturation"/>
    <property type="evidence" value="ECO:0007669"/>
    <property type="project" value="TreeGrafter"/>
</dbReference>
<dbReference type="PANTHER" id="PTHR23077">
    <property type="entry name" value="AAA-FAMILY ATPASE"/>
    <property type="match status" value="1"/>
</dbReference>
<reference evidence="3 4" key="1">
    <citation type="submission" date="2021-06" db="EMBL/GenBank/DDBJ databases">
        <title>Caerostris darwini draft genome.</title>
        <authorList>
            <person name="Kono N."/>
            <person name="Arakawa K."/>
        </authorList>
    </citation>
    <scope>NUCLEOTIDE SEQUENCE [LARGE SCALE GENOMIC DNA]</scope>
</reference>
<name>A0AAV4WAI9_9ARAC</name>
<dbReference type="InterPro" id="IPR003960">
    <property type="entry name" value="ATPase_AAA_CS"/>
</dbReference>
<dbReference type="GO" id="GO:0005524">
    <property type="term" value="F:ATP binding"/>
    <property type="evidence" value="ECO:0007669"/>
    <property type="project" value="UniProtKB-KW"/>
</dbReference>
<dbReference type="CDD" id="cd00009">
    <property type="entry name" value="AAA"/>
    <property type="match status" value="1"/>
</dbReference>
<evidence type="ECO:0000313" key="4">
    <source>
        <dbReference type="Proteomes" id="UP001054837"/>
    </source>
</evidence>
<comment type="similarity">
    <text evidence="1">Belongs to the AAA ATPase family.</text>
</comment>
<organism evidence="3 4">
    <name type="scientific">Caerostris darwini</name>
    <dbReference type="NCBI Taxonomy" id="1538125"/>
    <lineage>
        <taxon>Eukaryota</taxon>
        <taxon>Metazoa</taxon>
        <taxon>Ecdysozoa</taxon>
        <taxon>Arthropoda</taxon>
        <taxon>Chelicerata</taxon>
        <taxon>Arachnida</taxon>
        <taxon>Araneae</taxon>
        <taxon>Araneomorphae</taxon>
        <taxon>Entelegynae</taxon>
        <taxon>Araneoidea</taxon>
        <taxon>Araneidae</taxon>
        <taxon>Caerostris</taxon>
    </lineage>
</organism>
<dbReference type="PANTHER" id="PTHR23077:SF194">
    <property type="entry name" value="ATPASE FAMILY GENE 2 PROTEIN HOMOLOG B"/>
    <property type="match status" value="1"/>
</dbReference>
<dbReference type="Pfam" id="PF00004">
    <property type="entry name" value="AAA"/>
    <property type="match status" value="2"/>
</dbReference>
<keyword evidence="1" id="KW-0547">Nucleotide-binding</keyword>
<dbReference type="Gene3D" id="1.10.8.60">
    <property type="match status" value="1"/>
</dbReference>
<evidence type="ECO:0000259" key="2">
    <source>
        <dbReference type="SMART" id="SM00382"/>
    </source>
</evidence>
<dbReference type="EMBL" id="BPLQ01014367">
    <property type="protein sequence ID" value="GIY79258.1"/>
    <property type="molecule type" value="Genomic_DNA"/>
</dbReference>
<dbReference type="PROSITE" id="PS00674">
    <property type="entry name" value="AAA"/>
    <property type="match status" value="1"/>
</dbReference>
<dbReference type="SMART" id="SM00382">
    <property type="entry name" value="AAA"/>
    <property type="match status" value="2"/>
</dbReference>
<dbReference type="InterPro" id="IPR027417">
    <property type="entry name" value="P-loop_NTPase"/>
</dbReference>
<dbReference type="FunFam" id="3.40.50.300:FF:001921">
    <property type="entry name" value="AAA ATPase domain-containing protein"/>
    <property type="match status" value="1"/>
</dbReference>
<protein>
    <submittedName>
        <fullName evidence="3">Spermatogenesis-associated protein 5-like protein 1</fullName>
    </submittedName>
</protein>
<dbReference type="Proteomes" id="UP001054837">
    <property type="component" value="Unassembled WGS sequence"/>
</dbReference>
<keyword evidence="4" id="KW-1185">Reference proteome</keyword>
<dbReference type="InterPro" id="IPR003593">
    <property type="entry name" value="AAA+_ATPase"/>
</dbReference>
<dbReference type="GO" id="GO:0031593">
    <property type="term" value="F:polyubiquitin modification-dependent protein binding"/>
    <property type="evidence" value="ECO:0007669"/>
    <property type="project" value="TreeGrafter"/>
</dbReference>
<dbReference type="GO" id="GO:0016887">
    <property type="term" value="F:ATP hydrolysis activity"/>
    <property type="evidence" value="ECO:0007669"/>
    <property type="project" value="InterPro"/>
</dbReference>
<accession>A0AAV4WAI9</accession>
<dbReference type="InterPro" id="IPR050168">
    <property type="entry name" value="AAA_ATPase_domain"/>
</dbReference>
<dbReference type="GO" id="GO:0005829">
    <property type="term" value="C:cytosol"/>
    <property type="evidence" value="ECO:0007669"/>
    <property type="project" value="TreeGrafter"/>
</dbReference>